<dbReference type="InterPro" id="IPR052270">
    <property type="entry name" value="CACF_protein"/>
</dbReference>
<dbReference type="PANTHER" id="PTHR22028:SF5">
    <property type="entry name" value="COILED-COIL DOMAIN-CONTAINING PROTEIN 191"/>
    <property type="match status" value="1"/>
</dbReference>
<name>A0AA85JJS8_TRIRE</name>
<reference evidence="3" key="1">
    <citation type="submission" date="2022-06" db="EMBL/GenBank/DDBJ databases">
        <authorList>
            <person name="Berger JAMES D."/>
            <person name="Berger JAMES D."/>
        </authorList>
    </citation>
    <scope>NUCLEOTIDE SEQUENCE [LARGE SCALE GENOMIC DNA]</scope>
</reference>
<keyword evidence="3" id="KW-1185">Reference proteome</keyword>
<protein>
    <recommendedName>
        <fullName evidence="5">Coiled-coil domain-containing protein 191</fullName>
    </recommendedName>
</protein>
<organism evidence="3 4">
    <name type="scientific">Trichobilharzia regenti</name>
    <name type="common">Nasal bird schistosome</name>
    <dbReference type="NCBI Taxonomy" id="157069"/>
    <lineage>
        <taxon>Eukaryota</taxon>
        <taxon>Metazoa</taxon>
        <taxon>Spiralia</taxon>
        <taxon>Lophotrochozoa</taxon>
        <taxon>Platyhelminthes</taxon>
        <taxon>Trematoda</taxon>
        <taxon>Digenea</taxon>
        <taxon>Strigeidida</taxon>
        <taxon>Schistosomatoidea</taxon>
        <taxon>Schistosomatidae</taxon>
        <taxon>Trichobilharzia</taxon>
    </lineage>
</organism>
<dbReference type="WBParaSite" id="TREG1_40670.1">
    <property type="protein sequence ID" value="TREG1_40670.1"/>
    <property type="gene ID" value="TREG1_40670"/>
</dbReference>
<reference evidence="4" key="2">
    <citation type="submission" date="2023-11" db="UniProtKB">
        <authorList>
            <consortium name="WormBaseParasite"/>
        </authorList>
    </citation>
    <scope>IDENTIFICATION</scope>
</reference>
<accession>A0AA85JJS8</accession>
<proteinExistence type="predicted"/>
<keyword evidence="1" id="KW-0175">Coiled coil</keyword>
<evidence type="ECO:0000256" key="1">
    <source>
        <dbReference type="SAM" id="Coils"/>
    </source>
</evidence>
<dbReference type="Proteomes" id="UP000050795">
    <property type="component" value="Unassembled WGS sequence"/>
</dbReference>
<evidence type="ECO:0000313" key="3">
    <source>
        <dbReference type="Proteomes" id="UP000050795"/>
    </source>
</evidence>
<feature type="coiled-coil region" evidence="1">
    <location>
        <begin position="612"/>
        <end position="667"/>
    </location>
</feature>
<evidence type="ECO:0008006" key="5">
    <source>
        <dbReference type="Google" id="ProtNLM"/>
    </source>
</evidence>
<evidence type="ECO:0000313" key="4">
    <source>
        <dbReference type="WBParaSite" id="TREG1_40670.1"/>
    </source>
</evidence>
<feature type="region of interest" description="Disordered" evidence="2">
    <location>
        <begin position="541"/>
        <end position="561"/>
    </location>
</feature>
<sequence length="870" mass="103788">MKNFSSFEPASVFNQKQNLFKNSFSTGLFVKPFSNSNDFHTQDVYSEARRLLNEWMVKSVFPPDDDPDLDTDDLKLFTPDRKEIKKEWDHLVRKSCQRNTFSNKFNVSNPLEDTLFSKCNPKNNSSNSFGLSCKSQSTLERILQHQEEAKARRELRKEELESRRIREAAEREMRAQALYKAKQDEKLKQAQEKREKELIQQEMVRVRRELELEKDRFTKSRSLHNEFKSSQQEKHPVPKLDFSCISFSSERSLNEDDDFCTTTVSCNSYKNVNEKYLMRRTFNAWHSIIHNIKIQYCALKTKNEYHFKKKYFIYWKNKLRNIQLNRDIDKAKMDSLELVKKEHIAKQHYEKFRLKQCLLQWKYNVKIWKSNADEMNRESLRHEKEMKFLNNLQNFIKSSETETINSPDANNVDNQEKHLSVNRNCLTERKSQKPKAVEIKKKSMNSINSSRSVDGMKDHTTEIHHDENDKKMTRKTSAQSVVMKPHLNKTVMQQRNIIAAQNREIEALKAAHRYSELLLETRAHELAKNILEKTYTKSNERIKSAPASNKASSTNDEDHKCLQSSSSATLCEGNSLDKDSQSVTDPLVKPLPLVIPAIRKNSFVQRMEERAAERARRHAIQEERKLANEQRKKEELAKQLEEEAKRIKEEKKMLIAAQKEKKIREEELKKQTELRLAHQRELNLKAITHRKVLCLRYYGLKPWIKYLHQQHELVQIADKHSENMLIRKIFFAWLSHVKCEREKENMFAQKHYNACLMRRTLNGFKKACEISRQSEISADKWCNQQRLRYYFSIWTQYNTDLCIREWQQDEIACTHYKRHLLYQCFKKWTEYPLLQRIQREREYRREQFRKCLLDIVPDFSPPKQDVSEMD</sequence>
<dbReference type="PANTHER" id="PTHR22028">
    <property type="entry name" value="SFI1 SPINDLE BODY DOMAIN-CONTAINING PROTEIN-RELATED"/>
    <property type="match status" value="1"/>
</dbReference>
<dbReference type="AlphaFoldDB" id="A0AA85JJS8"/>
<feature type="coiled-coil region" evidence="1">
    <location>
        <begin position="143"/>
        <end position="216"/>
    </location>
</feature>
<evidence type="ECO:0000256" key="2">
    <source>
        <dbReference type="SAM" id="MobiDB-lite"/>
    </source>
</evidence>